<dbReference type="EMBL" id="JACHWP010000001">
    <property type="protein sequence ID" value="MBB3022130.1"/>
    <property type="molecule type" value="Genomic_DNA"/>
</dbReference>
<evidence type="ECO:0000313" key="2">
    <source>
        <dbReference type="EMBL" id="MBB3022130.1"/>
    </source>
</evidence>
<dbReference type="InterPro" id="IPR036249">
    <property type="entry name" value="Thioredoxin-like_sf"/>
</dbReference>
<dbReference type="InterPro" id="IPR013766">
    <property type="entry name" value="Thioredoxin_domain"/>
</dbReference>
<protein>
    <submittedName>
        <fullName evidence="2">Putative thioredoxin</fullName>
    </submittedName>
</protein>
<accession>A0A839QTN5</accession>
<evidence type="ECO:0000259" key="1">
    <source>
        <dbReference type="Pfam" id="PF00085"/>
    </source>
</evidence>
<evidence type="ECO:0000313" key="3">
    <source>
        <dbReference type="Proteomes" id="UP000568050"/>
    </source>
</evidence>
<dbReference type="Gene3D" id="1.25.40.10">
    <property type="entry name" value="Tetratricopeptide repeat domain"/>
    <property type="match status" value="1"/>
</dbReference>
<dbReference type="Gene3D" id="3.40.30.10">
    <property type="entry name" value="Glutaredoxin"/>
    <property type="match status" value="1"/>
</dbReference>
<dbReference type="GO" id="GO:0006950">
    <property type="term" value="P:response to stress"/>
    <property type="evidence" value="ECO:0007669"/>
    <property type="project" value="UniProtKB-ARBA"/>
</dbReference>
<organism evidence="2 3">
    <name type="scientific">Helcobacillus massiliensis</name>
    <dbReference type="NCBI Taxonomy" id="521392"/>
    <lineage>
        <taxon>Bacteria</taxon>
        <taxon>Bacillati</taxon>
        <taxon>Actinomycetota</taxon>
        <taxon>Actinomycetes</taxon>
        <taxon>Micrococcales</taxon>
        <taxon>Dermabacteraceae</taxon>
        <taxon>Helcobacillus</taxon>
    </lineage>
</organism>
<dbReference type="SUPFAM" id="SSF52833">
    <property type="entry name" value="Thioredoxin-like"/>
    <property type="match status" value="1"/>
</dbReference>
<dbReference type="RefSeq" id="WP_183373939.1">
    <property type="nucleotide sequence ID" value="NZ_CBCSFZ010000040.1"/>
</dbReference>
<dbReference type="Pfam" id="PF00085">
    <property type="entry name" value="Thioredoxin"/>
    <property type="match status" value="1"/>
</dbReference>
<reference evidence="2 3" key="1">
    <citation type="submission" date="2020-08" db="EMBL/GenBank/DDBJ databases">
        <title>Sequencing the genomes of 1000 actinobacteria strains.</title>
        <authorList>
            <person name="Klenk H.-P."/>
        </authorList>
    </citation>
    <scope>NUCLEOTIDE SEQUENCE [LARGE SCALE GENOMIC DNA]</scope>
    <source>
        <strain evidence="2 3">DSM 23040</strain>
    </source>
</reference>
<dbReference type="InterPro" id="IPR011990">
    <property type="entry name" value="TPR-like_helical_dom_sf"/>
</dbReference>
<comment type="caution">
    <text evidence="2">The sequence shown here is derived from an EMBL/GenBank/DDBJ whole genome shotgun (WGS) entry which is preliminary data.</text>
</comment>
<sequence>MTDAYGVMDFSSLKKENSAAGTSQPLADEVSVSEQDLQGLIDSSQQQLTLLLVTSARVQGGASFVDAVRAAVGRHAGTIRLALVDADQQPRVAAALRVQSLPAAMLMMKGQIQPLFEGAVADDQLQSVMEQLAQLAAQEGMSVGEAPSDAPAAAQLPPELEHATTLLQNGDLAGAQKAFEDYLETHPGDPEAKRGAATTRLMERTREVDLQEGRRAAADAPEDLDAQLLGADLDLLGGHVDDAFGRILDRYAAADAETRDRLRERLLDLFDVVGADDERVGAARRRLARLMF</sequence>
<feature type="domain" description="Thioredoxin" evidence="1">
    <location>
        <begin position="74"/>
        <end position="130"/>
    </location>
</feature>
<dbReference type="AlphaFoldDB" id="A0A839QTN5"/>
<gene>
    <name evidence="2" type="ORF">FHX50_000378</name>
</gene>
<name>A0A839QTN5_9MICO</name>
<keyword evidence="3" id="KW-1185">Reference proteome</keyword>
<proteinExistence type="predicted"/>
<dbReference type="Pfam" id="PF14561">
    <property type="entry name" value="TPR_20"/>
    <property type="match status" value="1"/>
</dbReference>
<dbReference type="Proteomes" id="UP000568050">
    <property type="component" value="Unassembled WGS sequence"/>
</dbReference>